<dbReference type="GO" id="GO:0005737">
    <property type="term" value="C:cytoplasm"/>
    <property type="evidence" value="ECO:0007669"/>
    <property type="project" value="UniProtKB-SubCell"/>
</dbReference>
<feature type="binding site" evidence="11">
    <location>
        <position position="149"/>
    </location>
    <ligand>
        <name>NAD(+)</name>
        <dbReference type="ChEBI" id="CHEBI:57540"/>
    </ligand>
</feature>
<evidence type="ECO:0000313" key="12">
    <source>
        <dbReference type="EMBL" id="KOO39191.1"/>
    </source>
</evidence>
<name>A0A0M0KJV8_ALKHA</name>
<dbReference type="PATRIC" id="fig|136160.3.peg.2450"/>
<dbReference type="Pfam" id="PF13685">
    <property type="entry name" value="Fe-ADH_2"/>
    <property type="match status" value="1"/>
</dbReference>
<dbReference type="CDD" id="cd08175">
    <property type="entry name" value="G1PDH"/>
    <property type="match status" value="1"/>
</dbReference>
<feature type="binding site" evidence="11">
    <location>
        <position position="276"/>
    </location>
    <ligand>
        <name>substrate</name>
    </ligand>
</feature>
<comment type="catalytic activity">
    <reaction evidence="11">
        <text>sn-glycerol 1-phosphate + NAD(+) = dihydroxyacetone phosphate + NADH + H(+)</text>
        <dbReference type="Rhea" id="RHEA:21412"/>
        <dbReference type="ChEBI" id="CHEBI:15378"/>
        <dbReference type="ChEBI" id="CHEBI:57540"/>
        <dbReference type="ChEBI" id="CHEBI:57642"/>
        <dbReference type="ChEBI" id="CHEBI:57685"/>
        <dbReference type="ChEBI" id="CHEBI:57945"/>
        <dbReference type="EC" id="1.1.1.261"/>
    </reaction>
</comment>
<dbReference type="InterPro" id="IPR032837">
    <property type="entry name" value="G1PDH"/>
</dbReference>
<evidence type="ECO:0000256" key="5">
    <source>
        <dbReference type="ARBA" id="ARBA00022857"/>
    </source>
</evidence>
<keyword evidence="10 11" id="KW-1208">Phospholipid metabolism</keyword>
<evidence type="ECO:0000256" key="1">
    <source>
        <dbReference type="ARBA" id="ARBA00022490"/>
    </source>
</evidence>
<dbReference type="GeneID" id="87597459"/>
<dbReference type="SUPFAM" id="SSF56796">
    <property type="entry name" value="Dehydroquinate synthase-like"/>
    <property type="match status" value="1"/>
</dbReference>
<dbReference type="PANTHER" id="PTHR43616:SF5">
    <property type="entry name" value="GLYCEROL DEHYDROGENASE 1"/>
    <property type="match status" value="1"/>
</dbReference>
<feature type="binding site" evidence="11">
    <location>
        <position position="192"/>
    </location>
    <ligand>
        <name>Ni(2+)</name>
        <dbReference type="ChEBI" id="CHEBI:49786"/>
        <note>catalytic</note>
    </ligand>
</feature>
<keyword evidence="6 11" id="KW-0560">Oxidoreductase</keyword>
<evidence type="ECO:0000256" key="10">
    <source>
        <dbReference type="ARBA" id="ARBA00023264"/>
    </source>
</evidence>
<evidence type="ECO:0000256" key="9">
    <source>
        <dbReference type="ARBA" id="ARBA00023209"/>
    </source>
</evidence>
<dbReference type="AlphaFoldDB" id="A0A0M0KJV8"/>
<evidence type="ECO:0000256" key="8">
    <source>
        <dbReference type="ARBA" id="ARBA00023098"/>
    </source>
</evidence>
<organism evidence="12">
    <name type="scientific">Halalkalibacterium halodurans</name>
    <name type="common">Bacillus halodurans</name>
    <dbReference type="NCBI Taxonomy" id="86665"/>
    <lineage>
        <taxon>Bacteria</taxon>
        <taxon>Bacillati</taxon>
        <taxon>Bacillota</taxon>
        <taxon>Bacilli</taxon>
        <taxon>Bacillales</taxon>
        <taxon>Bacillaceae</taxon>
        <taxon>Halalkalibacterium (ex Joshi et al. 2022)</taxon>
    </lineage>
</organism>
<dbReference type="GO" id="GO:0106358">
    <property type="term" value="F:glycerol-1-phosphate dehydrogenase (NADP+) activity"/>
    <property type="evidence" value="ECO:0007669"/>
    <property type="project" value="RHEA"/>
</dbReference>
<comment type="caution">
    <text evidence="12">The sequence shown here is derived from an EMBL/GenBank/DDBJ whole genome shotgun (WGS) entry which is preliminary data.</text>
</comment>
<keyword evidence="9 11" id="KW-0594">Phospholipid biosynthesis</keyword>
<dbReference type="PANTHER" id="PTHR43616">
    <property type="entry name" value="GLYCEROL DEHYDROGENASE"/>
    <property type="match status" value="1"/>
</dbReference>
<comment type="subunit">
    <text evidence="11">Homodimer.</text>
</comment>
<dbReference type="GO" id="GO:0008654">
    <property type="term" value="P:phospholipid biosynthetic process"/>
    <property type="evidence" value="ECO:0007669"/>
    <property type="project" value="UniProtKB-KW"/>
</dbReference>
<keyword evidence="4 11" id="KW-0479">Metal-binding</keyword>
<dbReference type="HAMAP" id="MF_00497_B">
    <property type="entry name" value="G1P_dehydrogenase_B"/>
    <property type="match status" value="1"/>
</dbReference>
<gene>
    <name evidence="11" type="primary">egsA</name>
    <name evidence="12" type="ORF">AMD02_10310</name>
</gene>
<feature type="binding site" evidence="11">
    <location>
        <position position="145"/>
    </location>
    <ligand>
        <name>substrate</name>
    </ligand>
</feature>
<reference evidence="12" key="1">
    <citation type="submission" date="2015-08" db="EMBL/GenBank/DDBJ databases">
        <title>Complete DNA Sequence of Pseudomonas syringae pv. actinidiae, the Causal Agent of Kiwifruit Canker Disease.</title>
        <authorList>
            <person name="Rikkerink E.H.A."/>
            <person name="Fineran P.C."/>
        </authorList>
    </citation>
    <scope>NUCLEOTIDE SEQUENCE</scope>
    <source>
        <strain evidence="12">DSM 13666</strain>
    </source>
</reference>
<keyword evidence="1 11" id="KW-0963">Cytoplasm</keyword>
<comment type="cofactor">
    <cofactor evidence="11">
        <name>Ni(2+)</name>
        <dbReference type="ChEBI" id="CHEBI:49786"/>
    </cofactor>
    <text evidence="11">Binds 1 nickel ion per subunit.</text>
</comment>
<proteinExistence type="inferred from homology"/>
<protein>
    <recommendedName>
        <fullName evidence="11">Glycerol-1-phosphate dehydrogenase [NAD(P)+]</fullName>
        <shortName evidence="11">G1P dehydrogenase</shortName>
        <shortName evidence="11">G1PDH</shortName>
        <ecNumber evidence="11">1.1.1.261</ecNumber>
    </recommendedName>
    <alternativeName>
        <fullName evidence="11">Enantiomeric glycerophosphate synthase</fullName>
    </alternativeName>
    <alternativeName>
        <fullName evidence="11">sn-glycerol-1-phosphate dehydrogenase</fullName>
    </alternativeName>
</protein>
<keyword evidence="5 11" id="KW-0521">NADP</keyword>
<evidence type="ECO:0000256" key="11">
    <source>
        <dbReference type="HAMAP-Rule" id="MF_00497"/>
    </source>
</evidence>
<feature type="binding site" evidence="11">
    <location>
        <begin position="118"/>
        <end position="122"/>
    </location>
    <ligand>
        <name>NAD(+)</name>
        <dbReference type="ChEBI" id="CHEBI:57540"/>
    </ligand>
</feature>
<evidence type="ECO:0000256" key="6">
    <source>
        <dbReference type="ARBA" id="ARBA00023002"/>
    </source>
</evidence>
<evidence type="ECO:0000256" key="3">
    <source>
        <dbReference type="ARBA" id="ARBA00022596"/>
    </source>
</evidence>
<comment type="similarity">
    <text evidence="11">Belongs to the glycerol-1-phosphate dehydrogenase family.</text>
</comment>
<accession>A0A0M0KJV8</accession>
<dbReference type="RefSeq" id="WP_053431251.1">
    <property type="nucleotide sequence ID" value="NZ_CP040441.1"/>
</dbReference>
<feature type="binding site" evidence="11">
    <location>
        <position position="292"/>
    </location>
    <ligand>
        <name>Ni(2+)</name>
        <dbReference type="ChEBI" id="CHEBI:49786"/>
        <note>catalytic</note>
    </ligand>
</feature>
<evidence type="ECO:0000256" key="7">
    <source>
        <dbReference type="ARBA" id="ARBA00023027"/>
    </source>
</evidence>
<keyword evidence="8 11" id="KW-0443">Lipid metabolism</keyword>
<feature type="binding site" evidence="11">
    <location>
        <begin position="140"/>
        <end position="143"/>
    </location>
    <ligand>
        <name>NAD(+)</name>
        <dbReference type="ChEBI" id="CHEBI:57540"/>
    </ligand>
</feature>
<sequence>MNHLLKQAKRVASECECGHEHQWIEMDELQLGRNAINYLPEYLHEKGLLHVTIVADANTYAVAGQLVAQLLRGRGIDVENCILKEQGALTLLADEHGLGQLVIGAAKETDVFLAVGAGTIHDLTRIASYKFGKPFIAIPTAPSVDGFTSMGAPVIRDGVKITFQTQAPIALFADLDFLTQAPRSMVAAGFGDMLGKSTSLVDWQVSHMLNDEPFCPAVFHMTKSALTMCMEHADEIAACNEQGIRLLTEALIMSGLAMLIFGHSHPASGAEHHLSHYWEMAFLRSGGTQPLHGAKVGYATMLISALYKNEARKKIETFQGEGSPLVNSIHKHRERLLMLIDTIPESSDIQRLLESVGGAVKSADLALADSLEDEALEKAHKLRERCTLLYCLNEHLKTS</sequence>
<dbReference type="InterPro" id="IPR023003">
    <property type="entry name" value="G1P_dehydrogenase_bac"/>
</dbReference>
<feature type="binding site" evidence="11">
    <location>
        <position position="192"/>
    </location>
    <ligand>
        <name>substrate</name>
    </ligand>
</feature>
<comment type="subcellular location">
    <subcellularLocation>
        <location evidence="11">Cytoplasm</location>
    </subcellularLocation>
</comment>
<dbReference type="EMBL" id="LILD01000001">
    <property type="protein sequence ID" value="KOO39191.1"/>
    <property type="molecule type" value="Genomic_DNA"/>
</dbReference>
<dbReference type="Gene3D" id="1.20.1090.10">
    <property type="entry name" value="Dehydroquinate synthase-like - alpha domain"/>
    <property type="match status" value="1"/>
</dbReference>
<dbReference type="GO" id="GO:0006650">
    <property type="term" value="P:glycerophospholipid metabolic process"/>
    <property type="evidence" value="ECO:0007669"/>
    <property type="project" value="UniProtKB-UniRule"/>
</dbReference>
<keyword evidence="3 11" id="KW-0533">Nickel</keyword>
<keyword evidence="7 11" id="KW-0520">NAD</keyword>
<dbReference type="GO" id="GO:0106357">
    <property type="term" value="F:glycerol-1-phosphate dehydrogenase (NAD+) activity"/>
    <property type="evidence" value="ECO:0007669"/>
    <property type="project" value="RHEA"/>
</dbReference>
<feature type="binding site" evidence="11">
    <location>
        <position position="56"/>
    </location>
    <ligand>
        <name>NAD(+)</name>
        <dbReference type="ChEBI" id="CHEBI:57540"/>
    </ligand>
</feature>
<keyword evidence="2 11" id="KW-0444">Lipid biosynthesis</keyword>
<dbReference type="InterPro" id="IPR016205">
    <property type="entry name" value="Glycerol_DH"/>
</dbReference>
<feature type="binding site" evidence="11">
    <location>
        <position position="272"/>
    </location>
    <ligand>
        <name>Ni(2+)</name>
        <dbReference type="ChEBI" id="CHEBI:49786"/>
        <note>catalytic</note>
    </ligand>
</feature>
<evidence type="ECO:0000256" key="2">
    <source>
        <dbReference type="ARBA" id="ARBA00022516"/>
    </source>
</evidence>
<dbReference type="EC" id="1.1.1.261" evidence="11"/>
<comment type="catalytic activity">
    <reaction evidence="11">
        <text>sn-glycerol 1-phosphate + NADP(+) = dihydroxyacetone phosphate + NADPH + H(+)</text>
        <dbReference type="Rhea" id="RHEA:21416"/>
        <dbReference type="ChEBI" id="CHEBI:15378"/>
        <dbReference type="ChEBI" id="CHEBI:57642"/>
        <dbReference type="ChEBI" id="CHEBI:57685"/>
        <dbReference type="ChEBI" id="CHEBI:57783"/>
        <dbReference type="ChEBI" id="CHEBI:58349"/>
        <dbReference type="EC" id="1.1.1.261"/>
    </reaction>
</comment>
<evidence type="ECO:0000256" key="4">
    <source>
        <dbReference type="ARBA" id="ARBA00022723"/>
    </source>
</evidence>
<dbReference type="Gene3D" id="3.40.50.1970">
    <property type="match status" value="1"/>
</dbReference>
<comment type="function">
    <text evidence="11">Catalyzes the NAD(P)H-dependent reduction of dihydroxyacetonephosphate (DHAP or glycerone phosphate) to glycerol 1-phosphate (G1P). The G1P thus generated is probably used for the synthesis of phosphoglycerolipids in Gram-positive bacterial species.</text>
</comment>
<dbReference type="GO" id="GO:0046872">
    <property type="term" value="F:metal ion binding"/>
    <property type="evidence" value="ECO:0007669"/>
    <property type="project" value="UniProtKB-KW"/>
</dbReference>